<proteinExistence type="predicted"/>
<comment type="caution">
    <text evidence="1">The sequence shown here is derived from an EMBL/GenBank/DDBJ whole genome shotgun (WGS) entry which is preliminary data.</text>
</comment>
<dbReference type="EMBL" id="JAWHQM010000017">
    <property type="protein sequence ID" value="KAK5630899.1"/>
    <property type="molecule type" value="Genomic_DNA"/>
</dbReference>
<reference evidence="1 2" key="1">
    <citation type="submission" date="2023-10" db="EMBL/GenBank/DDBJ databases">
        <title>Draft genome sequence of Xylaria bambusicola isolate GMP-LS, the root and basal stem rot pathogen of sugarcane in Indonesia.</title>
        <authorList>
            <person name="Selvaraj P."/>
            <person name="Muralishankar V."/>
            <person name="Muruganantham S."/>
            <person name="Sp S."/>
            <person name="Haryani S."/>
            <person name="Lau K.J.X."/>
            <person name="Naqvi N.I."/>
        </authorList>
    </citation>
    <scope>NUCLEOTIDE SEQUENCE [LARGE SCALE GENOMIC DNA]</scope>
    <source>
        <strain evidence="1">GMP-LS</strain>
    </source>
</reference>
<gene>
    <name evidence="1" type="ORF">RRF57_006614</name>
</gene>
<accession>A0AAN7UST6</accession>
<evidence type="ECO:0000313" key="1">
    <source>
        <dbReference type="EMBL" id="KAK5630899.1"/>
    </source>
</evidence>
<organism evidence="1 2">
    <name type="scientific">Xylaria bambusicola</name>
    <dbReference type="NCBI Taxonomy" id="326684"/>
    <lineage>
        <taxon>Eukaryota</taxon>
        <taxon>Fungi</taxon>
        <taxon>Dikarya</taxon>
        <taxon>Ascomycota</taxon>
        <taxon>Pezizomycotina</taxon>
        <taxon>Sordariomycetes</taxon>
        <taxon>Xylariomycetidae</taxon>
        <taxon>Xylariales</taxon>
        <taxon>Xylariaceae</taxon>
        <taxon>Xylaria</taxon>
    </lineage>
</organism>
<protein>
    <submittedName>
        <fullName evidence="1">Uncharacterized protein</fullName>
    </submittedName>
</protein>
<dbReference type="Proteomes" id="UP001305414">
    <property type="component" value="Unassembled WGS sequence"/>
</dbReference>
<keyword evidence="2" id="KW-1185">Reference proteome</keyword>
<dbReference type="AlphaFoldDB" id="A0AAN7UST6"/>
<sequence>MGWGCEKCWPDHSRTVDLELTREWCRVLIAQVIGTGLFIPFRPILKDFARLLVSQNGHNNWDMKLDALIEELLELEPYLSDYYPEWRDMRAWSQS</sequence>
<evidence type="ECO:0000313" key="2">
    <source>
        <dbReference type="Proteomes" id="UP001305414"/>
    </source>
</evidence>
<name>A0AAN7UST6_9PEZI</name>